<organism evidence="1 2">
    <name type="scientific">Pycnoporus cinnabarinus</name>
    <name type="common">Cinnabar-red polypore</name>
    <name type="synonym">Trametes cinnabarina</name>
    <dbReference type="NCBI Taxonomy" id="5643"/>
    <lineage>
        <taxon>Eukaryota</taxon>
        <taxon>Fungi</taxon>
        <taxon>Dikarya</taxon>
        <taxon>Basidiomycota</taxon>
        <taxon>Agaricomycotina</taxon>
        <taxon>Agaricomycetes</taxon>
        <taxon>Polyporales</taxon>
        <taxon>Polyporaceae</taxon>
        <taxon>Trametes</taxon>
    </lineage>
</organism>
<dbReference type="HOGENOM" id="CLU_706076_0_0_1"/>
<proteinExistence type="predicted"/>
<comment type="caution">
    <text evidence="1">The sequence shown here is derived from an EMBL/GenBank/DDBJ whole genome shotgun (WGS) entry which is preliminary data.</text>
</comment>
<dbReference type="OMA" id="YELYLEP"/>
<evidence type="ECO:0000313" key="1">
    <source>
        <dbReference type="EMBL" id="CDO73230.1"/>
    </source>
</evidence>
<dbReference type="AlphaFoldDB" id="A0A060SFS8"/>
<accession>A0A060SFS8</accession>
<dbReference type="EMBL" id="CCBP010000119">
    <property type="protein sequence ID" value="CDO73230.1"/>
    <property type="molecule type" value="Genomic_DNA"/>
</dbReference>
<name>A0A060SFS8_PYCCI</name>
<keyword evidence="2" id="KW-1185">Reference proteome</keyword>
<reference evidence="1" key="1">
    <citation type="submission" date="2014-01" db="EMBL/GenBank/DDBJ databases">
        <title>The genome of the white-rot fungus Pycnoporus cinnabarinus: a basidiomycete model with a versatile arsenal for lignocellulosic biomass breakdown.</title>
        <authorList>
            <person name="Levasseur A."/>
            <person name="Lomascolo A."/>
            <person name="Ruiz-Duenas F.J."/>
            <person name="Uzan E."/>
            <person name="Piumi F."/>
            <person name="Kues U."/>
            <person name="Ram A.F.J."/>
            <person name="Murat C."/>
            <person name="Haon M."/>
            <person name="Benoit I."/>
            <person name="Arfi Y."/>
            <person name="Chevret D."/>
            <person name="Drula E."/>
            <person name="Kwon M.J."/>
            <person name="Gouret P."/>
            <person name="Lesage-Meessen L."/>
            <person name="Lombard V."/>
            <person name="Mariette J."/>
            <person name="Noirot C."/>
            <person name="Park J."/>
            <person name="Patyshakuliyeva A."/>
            <person name="Wieneger R.A.B."/>
            <person name="Wosten H.A.B."/>
            <person name="Martin F."/>
            <person name="Coutinho P.M."/>
            <person name="de Vries R."/>
            <person name="Martinez A.T."/>
            <person name="Klopp C."/>
            <person name="Pontarotti P."/>
            <person name="Henrissat B."/>
            <person name="Record E."/>
        </authorList>
    </citation>
    <scope>NUCLEOTIDE SEQUENCE [LARGE SCALE GENOMIC DNA]</scope>
    <source>
        <strain evidence="1">BRFM137</strain>
    </source>
</reference>
<sequence length="410" mass="46664">MMIGFLALPVELRLHIYEHVLAECQTVRRRTQPSNAHLRLLHTCKQIEREAGPILKRYISLLHEHQIQTLLLRGHHSVLARVEWADVANDGRVFHKGHGPEEGTRKEEDVPLSSLHVALARMTSLKRLRVFQCRQGLPINLQNTIALHRSRRLGLRFERAMFPKHSPALSMYALHLSPETRVELFDTVLPHALVDLRLSGDMVAPPGKSTFMPVPALRHLTLHGITGNLFDRRPLDECFPGARLDSFTYALGDRLGFEIRNLHLESLATTALGARLTRLVLLGCSRLSSSTITRCLENLRGLEYFALHLVTVDELRSNFVLALPPSLSVFKLQVINAWYAIPLWDEERGFCTAVEEEVLLRATPLRHVCICFRTQLMAEDGRHQRWASIAAERGFKLDIGPWESQMVDEI</sequence>
<evidence type="ECO:0008006" key="3">
    <source>
        <dbReference type="Google" id="ProtNLM"/>
    </source>
</evidence>
<dbReference type="OrthoDB" id="2951834at2759"/>
<dbReference type="Proteomes" id="UP000029665">
    <property type="component" value="Unassembled WGS sequence"/>
</dbReference>
<protein>
    <recommendedName>
        <fullName evidence="3">F-box domain-containing protein</fullName>
    </recommendedName>
</protein>
<gene>
    <name evidence="1" type="ORF">BN946_scf185007.g285</name>
</gene>
<evidence type="ECO:0000313" key="2">
    <source>
        <dbReference type="Proteomes" id="UP000029665"/>
    </source>
</evidence>